<evidence type="ECO:0000313" key="1">
    <source>
        <dbReference type="EMBL" id="SVB94078.1"/>
    </source>
</evidence>
<feature type="non-terminal residue" evidence="1">
    <location>
        <position position="58"/>
    </location>
</feature>
<organism evidence="1">
    <name type="scientific">marine metagenome</name>
    <dbReference type="NCBI Taxonomy" id="408172"/>
    <lineage>
        <taxon>unclassified sequences</taxon>
        <taxon>metagenomes</taxon>
        <taxon>ecological metagenomes</taxon>
    </lineage>
</organism>
<sequence length="58" mass="6568">MKNHFYLYAALIVLISNNLFAQEIEEITVTGSYIGSKSERISVQVIDETEFNNLNVTS</sequence>
<dbReference type="EMBL" id="UINC01064934">
    <property type="protein sequence ID" value="SVB94078.1"/>
    <property type="molecule type" value="Genomic_DNA"/>
</dbReference>
<protein>
    <submittedName>
        <fullName evidence="1">Uncharacterized protein</fullName>
    </submittedName>
</protein>
<reference evidence="1" key="1">
    <citation type="submission" date="2018-05" db="EMBL/GenBank/DDBJ databases">
        <authorList>
            <person name="Lanie J.A."/>
            <person name="Ng W.-L."/>
            <person name="Kazmierczak K.M."/>
            <person name="Andrzejewski T.M."/>
            <person name="Davidsen T.M."/>
            <person name="Wayne K.J."/>
            <person name="Tettelin H."/>
            <person name="Glass J.I."/>
            <person name="Rusch D."/>
            <person name="Podicherti R."/>
            <person name="Tsui H.-C.T."/>
            <person name="Winkler M.E."/>
        </authorList>
    </citation>
    <scope>NUCLEOTIDE SEQUENCE</scope>
</reference>
<dbReference type="AlphaFoldDB" id="A0A382I3E6"/>
<proteinExistence type="predicted"/>
<name>A0A382I3E6_9ZZZZ</name>
<accession>A0A382I3E6</accession>
<gene>
    <name evidence="1" type="ORF">METZ01_LOCUS246932</name>
</gene>